<feature type="binding site" evidence="17">
    <location>
        <position position="471"/>
    </location>
    <ligand>
        <name>substrate</name>
    </ligand>
</feature>
<feature type="binding site" evidence="19">
    <location>
        <position position="189"/>
    </location>
    <ligand>
        <name>Mg(2+)</name>
        <dbReference type="ChEBI" id="CHEBI:18420"/>
    </ligand>
</feature>
<dbReference type="RefSeq" id="WP_211317565.1">
    <property type="nucleotide sequence ID" value="NZ_QJJS01000014.1"/>
</dbReference>
<keyword evidence="9" id="KW-0106">Calcium</keyword>
<dbReference type="Gene3D" id="3.40.50.920">
    <property type="match status" value="1"/>
</dbReference>
<dbReference type="InterPro" id="IPR005478">
    <property type="entry name" value="Transketolase_bac-like"/>
</dbReference>
<dbReference type="SMART" id="SM00861">
    <property type="entry name" value="Transket_pyr"/>
    <property type="match status" value="1"/>
</dbReference>
<feature type="binding site" evidence="17">
    <location>
        <position position="475"/>
    </location>
    <ligand>
        <name>substrate</name>
    </ligand>
</feature>
<evidence type="ECO:0000256" key="7">
    <source>
        <dbReference type="ARBA" id="ARBA00022679"/>
    </source>
</evidence>
<dbReference type="InterPro" id="IPR055152">
    <property type="entry name" value="Transketolase-like_C_2"/>
</dbReference>
<evidence type="ECO:0000256" key="2">
    <source>
        <dbReference type="ARBA" id="ARBA00001941"/>
    </source>
</evidence>
<feature type="site" description="Important for catalytic activity" evidence="20">
    <location>
        <position position="263"/>
    </location>
</feature>
<evidence type="ECO:0000256" key="11">
    <source>
        <dbReference type="ARBA" id="ARBA00023052"/>
    </source>
</evidence>
<dbReference type="NCBIfam" id="TIGR00232">
    <property type="entry name" value="tktlase_bact"/>
    <property type="match status" value="1"/>
</dbReference>
<dbReference type="FunFam" id="3.40.50.920:FF:000003">
    <property type="entry name" value="Transketolase"/>
    <property type="match status" value="1"/>
</dbReference>
<dbReference type="SUPFAM" id="SSF52922">
    <property type="entry name" value="TK C-terminal domain-like"/>
    <property type="match status" value="1"/>
</dbReference>
<feature type="binding site" evidence="17">
    <location>
        <position position="28"/>
    </location>
    <ligand>
        <name>substrate</name>
    </ligand>
</feature>
<dbReference type="Gene3D" id="3.20.20.70">
    <property type="entry name" value="Aldolase class I"/>
    <property type="match status" value="1"/>
</dbReference>
<dbReference type="EMBL" id="QJJS01000014">
    <property type="protein sequence ID" value="PXW94395.1"/>
    <property type="molecule type" value="Genomic_DNA"/>
</dbReference>
<evidence type="ECO:0000256" key="10">
    <source>
        <dbReference type="ARBA" id="ARBA00022842"/>
    </source>
</evidence>
<dbReference type="EC" id="2.2.1.2" evidence="15"/>
<dbReference type="InterPro" id="IPR009014">
    <property type="entry name" value="Transketo_C/PFOR_II"/>
</dbReference>
<evidence type="ECO:0000256" key="4">
    <source>
        <dbReference type="ARBA" id="ARBA00007131"/>
    </source>
</evidence>
<name>A0A318GXD6_9BURK</name>
<dbReference type="InterPro" id="IPR049557">
    <property type="entry name" value="Transketolase_CS"/>
</dbReference>
<feature type="domain" description="Transketolase-like pyrimidine-binding" evidence="21">
    <location>
        <begin position="357"/>
        <end position="527"/>
    </location>
</feature>
<dbReference type="GO" id="GO:0046872">
    <property type="term" value="F:metal ion binding"/>
    <property type="evidence" value="ECO:0007669"/>
    <property type="project" value="UniProtKB-KW"/>
</dbReference>
<feature type="binding site" evidence="18">
    <location>
        <position position="439"/>
    </location>
    <ligand>
        <name>thiamine diphosphate</name>
        <dbReference type="ChEBI" id="CHEBI:58937"/>
    </ligand>
</feature>
<dbReference type="Gene3D" id="3.40.50.970">
    <property type="match status" value="2"/>
</dbReference>
<dbReference type="Pfam" id="PF00923">
    <property type="entry name" value="TAL_FSA"/>
    <property type="match status" value="1"/>
</dbReference>
<dbReference type="NCBIfam" id="NF002881">
    <property type="entry name" value="PRK03343.1"/>
    <property type="match status" value="1"/>
</dbReference>
<keyword evidence="7 15" id="KW-0808">Transferase</keyword>
<comment type="subunit">
    <text evidence="6">Homodimer.</text>
</comment>
<comment type="pathway">
    <text evidence="15">Carbohydrate degradation; pentose phosphate pathway; D-glyceraldehyde 3-phosphate and beta-D-fructose 6-phosphate from D-ribose 5-phosphate and D-xylulose 5-phosphate (non-oxidative stage): step 2/3.</text>
</comment>
<evidence type="ECO:0000259" key="21">
    <source>
        <dbReference type="SMART" id="SM00861"/>
    </source>
</evidence>
<sequence length="1026" mass="108365">MTAPTRTTLANALRVLAMDAVQQANSGHPGMPMGMADIAEALWRHTLRHNPANPKWPNRDRFVLSNGHGSMLLYGLLHLTGYDLPIEQIKRFRQLHSQTPGHPELGYTPGVETTTGPLGQGIANAVGLALAEQLLAAEFNRDGLPVVDHHTYVFLGDGCLMEGVSHEACSLAGTWGLGKLVAFWDDNGISIDGHVEGWFTDDTPGRFEAYGWQVIRGVDGHDPAALDAAIAAARAESAKPTLICCRTVIGKGSPNKAGTHDSHGAPLGTAEIAASRAALGWTHAPFEIPAEVGAAWDAREAGARAEAAWNESFAAYERAHPALAAEFRRRMAGELPAGFADLAEAALAQVVDQGETIASRKASQNAIAALVPALPEMVGGSADLAGSNLTLWPQSRNVMSPEGGNYVHYGVREFGMAAIMNGLTLHGGLRSFGGTFLMFSEYARNALRMAALMKLNPIYVFTHDSIGLGEDGPTHQPVEQTATLRLIPNMDVWRPADAVETQVAWTAAIESTDHPTSLILSRQNLPHNARSAEQLAAIRRGGYVVSEASGGAARAVIIATGSELGLAIAAQKQLAAQGVPVRVVSMPSTNVFDRQDAAWRDSVLPKGLPRVAVEAGVSDFWRKYVGLEGAVVGIDRFGESAPAGELYKLFGVTADAVAAATLGVLGVSAKAGSRVAPVAAHGQQIWLDKLSRSLVASGELQRWVDEHAVAGVTSNPAIFAQALADDAAYAPALAELRGVEPDLERRFELLAIPDVQAACDVLRPLYERSHGDAGYVSFEVSPSLSRDGAGTLAAARRLWAQIARPNAMIKIPSTPDCLEAISAALADGININVTLMFSPRQVRQVFTACTEGLRRRHAAGLPLAAVRSVASLFVSRVDTLVDAQPGASTDGLSGEVGIANARAAYATWLDTYGGAAFAGLRAAGATPPLCLWASTGVKNPAWRDTCYVEALIGPRTVNTVPDATLAAFADHGETARTLDTDLPGAWAVLARAAAAGIDLDTLGEQLQAEGLKQFEQAFERLLQSVR</sequence>
<comment type="subcellular location">
    <subcellularLocation>
        <location evidence="15">Cytoplasm</location>
    </subcellularLocation>
</comment>
<dbReference type="Proteomes" id="UP000247811">
    <property type="component" value="Unassembled WGS sequence"/>
</dbReference>
<evidence type="ECO:0000256" key="13">
    <source>
        <dbReference type="ARBA" id="ARBA00048810"/>
    </source>
</evidence>
<dbReference type="PROSITE" id="PS01054">
    <property type="entry name" value="TRANSALDOLASE_1"/>
    <property type="match status" value="1"/>
</dbReference>
<keyword evidence="12 15" id="KW-0704">Schiff base</keyword>
<dbReference type="HAMAP" id="MF_00493">
    <property type="entry name" value="Transaldolase_2"/>
    <property type="match status" value="1"/>
</dbReference>
<evidence type="ECO:0000256" key="8">
    <source>
        <dbReference type="ARBA" id="ARBA00022723"/>
    </source>
</evidence>
<dbReference type="Pfam" id="PF00456">
    <property type="entry name" value="Transketolase_N"/>
    <property type="match status" value="1"/>
</dbReference>
<dbReference type="AlphaFoldDB" id="A0A318GXD6"/>
<dbReference type="PANTHER" id="PTHR43522">
    <property type="entry name" value="TRANSKETOLASE"/>
    <property type="match status" value="1"/>
</dbReference>
<dbReference type="FunFam" id="3.40.50.970:FF:000004">
    <property type="entry name" value="Transketolase"/>
    <property type="match status" value="1"/>
</dbReference>
<dbReference type="PANTHER" id="PTHR43522:SF2">
    <property type="entry name" value="TRANSKETOLASE 1-RELATED"/>
    <property type="match status" value="1"/>
</dbReference>
<feature type="binding site" evidence="17">
    <location>
        <position position="463"/>
    </location>
    <ligand>
        <name>substrate</name>
    </ligand>
</feature>
<dbReference type="SUPFAM" id="SSF52518">
    <property type="entry name" value="Thiamin diphosphate-binding fold (THDP-binding)"/>
    <property type="match status" value="2"/>
</dbReference>
<evidence type="ECO:0000256" key="15">
    <source>
        <dbReference type="HAMAP-Rule" id="MF_00493"/>
    </source>
</evidence>
<feature type="binding site" evidence="19">
    <location>
        <position position="187"/>
    </location>
    <ligand>
        <name>Mg(2+)</name>
        <dbReference type="ChEBI" id="CHEBI:18420"/>
    </ligand>
</feature>
<gene>
    <name evidence="15" type="primary">tal</name>
    <name evidence="22" type="ORF">C7444_11494</name>
</gene>
<keyword evidence="23" id="KW-1185">Reference proteome</keyword>
<feature type="binding site" evidence="17">
    <location>
        <position position="387"/>
    </location>
    <ligand>
        <name>substrate</name>
    </ligand>
</feature>
<feature type="site" description="Important for catalytic activity" evidence="20">
    <location>
        <position position="28"/>
    </location>
</feature>
<dbReference type="CDD" id="cd00955">
    <property type="entry name" value="Transaldolase_like"/>
    <property type="match status" value="1"/>
</dbReference>
<comment type="similarity">
    <text evidence="5 15">Belongs to the transaldolase family. Type 2 subfamily.</text>
</comment>
<evidence type="ECO:0000313" key="22">
    <source>
        <dbReference type="EMBL" id="PXW94395.1"/>
    </source>
</evidence>
<protein>
    <recommendedName>
        <fullName evidence="15">Transaldolase</fullName>
        <ecNumber evidence="15">2.2.1.2</ecNumber>
    </recommendedName>
</protein>
<evidence type="ECO:0000256" key="18">
    <source>
        <dbReference type="PIRSR" id="PIRSR605478-3"/>
    </source>
</evidence>
<comment type="cofactor">
    <cofactor evidence="18">
        <name>thiamine diphosphate</name>
        <dbReference type="ChEBI" id="CHEBI:58937"/>
    </cofactor>
    <text evidence="18">Binds 1 thiamine pyrophosphate per subunit. During the reaction, the substrate forms a covalent intermediate with the cofactor.</text>
</comment>
<dbReference type="GO" id="GO:0009052">
    <property type="term" value="P:pentose-phosphate shunt, non-oxidative branch"/>
    <property type="evidence" value="ECO:0007669"/>
    <property type="project" value="UniProtKB-ARBA"/>
</dbReference>
<comment type="function">
    <text evidence="3 15">Transaldolase is important for the balance of metabolites in the pentose-phosphate pathway.</text>
</comment>
<dbReference type="NCBIfam" id="TIGR00876">
    <property type="entry name" value="tal_mycobact"/>
    <property type="match status" value="1"/>
</dbReference>
<evidence type="ECO:0000256" key="3">
    <source>
        <dbReference type="ARBA" id="ARBA00003518"/>
    </source>
</evidence>
<dbReference type="InterPro" id="IPR018225">
    <property type="entry name" value="Transaldolase_AS"/>
</dbReference>
<dbReference type="GO" id="GO:0004802">
    <property type="term" value="F:transketolase activity"/>
    <property type="evidence" value="ECO:0007669"/>
    <property type="project" value="UniProtKB-UniRule"/>
</dbReference>
<dbReference type="InterPro" id="IPR033247">
    <property type="entry name" value="Transketolase_fam"/>
</dbReference>
<comment type="catalytic activity">
    <reaction evidence="14">
        <text>D-sedoheptulose 7-phosphate + D-glyceraldehyde 3-phosphate = aldehydo-D-ribose 5-phosphate + D-xylulose 5-phosphate</text>
        <dbReference type="Rhea" id="RHEA:10508"/>
        <dbReference type="ChEBI" id="CHEBI:57483"/>
        <dbReference type="ChEBI" id="CHEBI:57737"/>
        <dbReference type="ChEBI" id="CHEBI:58273"/>
        <dbReference type="ChEBI" id="CHEBI:59776"/>
        <dbReference type="EC" id="2.2.1.1"/>
    </reaction>
</comment>
<dbReference type="InterPro" id="IPR004732">
    <property type="entry name" value="Transaldolase_2"/>
</dbReference>
<dbReference type="InterPro" id="IPR005474">
    <property type="entry name" value="Transketolase_N"/>
</dbReference>
<dbReference type="SUPFAM" id="SSF51569">
    <property type="entry name" value="Aldolase"/>
    <property type="match status" value="1"/>
</dbReference>
<dbReference type="GO" id="GO:0005829">
    <property type="term" value="C:cytosol"/>
    <property type="evidence" value="ECO:0007669"/>
    <property type="project" value="TreeGrafter"/>
</dbReference>
<dbReference type="InterPro" id="IPR029061">
    <property type="entry name" value="THDP-binding"/>
</dbReference>
<feature type="binding site" evidence="18">
    <location>
        <position position="68"/>
    </location>
    <ligand>
        <name>thiamine diphosphate</name>
        <dbReference type="ChEBI" id="CHEBI:58937"/>
    </ligand>
</feature>
<evidence type="ECO:0000256" key="17">
    <source>
        <dbReference type="PIRSR" id="PIRSR605478-2"/>
    </source>
</evidence>
<accession>A0A318GXD6</accession>
<dbReference type="InterPro" id="IPR020826">
    <property type="entry name" value="Transketolase_BS"/>
</dbReference>
<evidence type="ECO:0000256" key="5">
    <source>
        <dbReference type="ARBA" id="ARBA00008426"/>
    </source>
</evidence>
<evidence type="ECO:0000313" key="23">
    <source>
        <dbReference type="Proteomes" id="UP000247811"/>
    </source>
</evidence>
<feature type="binding site" evidence="17">
    <location>
        <position position="522"/>
    </location>
    <ligand>
        <name>substrate</name>
    </ligand>
</feature>
<feature type="binding site" evidence="18">
    <location>
        <position position="263"/>
    </location>
    <ligand>
        <name>thiamine diphosphate</name>
        <dbReference type="ChEBI" id="CHEBI:58937"/>
    </ligand>
</feature>
<evidence type="ECO:0000256" key="14">
    <source>
        <dbReference type="ARBA" id="ARBA00049473"/>
    </source>
</evidence>
<dbReference type="PROSITE" id="PS00801">
    <property type="entry name" value="TRANSKETOLASE_1"/>
    <property type="match status" value="1"/>
</dbReference>
<dbReference type="GO" id="GO:0004801">
    <property type="term" value="F:transaldolase activity"/>
    <property type="evidence" value="ECO:0007669"/>
    <property type="project" value="UniProtKB-UniRule"/>
</dbReference>
<dbReference type="Pfam" id="PF22613">
    <property type="entry name" value="Transketolase_C_1"/>
    <property type="match status" value="1"/>
</dbReference>
<keyword evidence="10 19" id="KW-0460">Magnesium</keyword>
<evidence type="ECO:0000256" key="20">
    <source>
        <dbReference type="PIRSR" id="PIRSR605478-5"/>
    </source>
</evidence>
<comment type="cofactor">
    <cofactor evidence="1">
        <name>Ca(2+)</name>
        <dbReference type="ChEBI" id="CHEBI:29108"/>
    </cofactor>
</comment>
<dbReference type="Pfam" id="PF02779">
    <property type="entry name" value="Transket_pyr"/>
    <property type="match status" value="1"/>
</dbReference>
<keyword evidence="15" id="KW-0570">Pentose shunt</keyword>
<evidence type="ECO:0000256" key="1">
    <source>
        <dbReference type="ARBA" id="ARBA00001913"/>
    </source>
</evidence>
<keyword evidence="15" id="KW-0963">Cytoplasm</keyword>
<proteinExistence type="inferred from homology"/>
<dbReference type="InterPro" id="IPR001585">
    <property type="entry name" value="TAL/FSA"/>
</dbReference>
<dbReference type="GO" id="GO:0005975">
    <property type="term" value="P:carbohydrate metabolic process"/>
    <property type="evidence" value="ECO:0007669"/>
    <property type="project" value="InterPro"/>
</dbReference>
<feature type="binding site" evidence="17">
    <location>
        <position position="263"/>
    </location>
    <ligand>
        <name>substrate</name>
    </ligand>
</feature>
<dbReference type="CDD" id="cd02012">
    <property type="entry name" value="TPP_TK"/>
    <property type="match status" value="1"/>
</dbReference>
<dbReference type="UniPathway" id="UPA00115">
    <property type="reaction ID" value="UER00414"/>
</dbReference>
<feature type="binding site" evidence="17">
    <location>
        <position position="360"/>
    </location>
    <ligand>
        <name>substrate</name>
    </ligand>
</feature>
<reference evidence="22 23" key="1">
    <citation type="submission" date="2018-05" db="EMBL/GenBank/DDBJ databases">
        <title>Genomic Encyclopedia of Type Strains, Phase IV (KMG-IV): sequencing the most valuable type-strain genomes for metagenomic binning, comparative biology and taxonomic classification.</title>
        <authorList>
            <person name="Goeker M."/>
        </authorList>
    </citation>
    <scope>NUCLEOTIDE SEQUENCE [LARGE SCALE GENOMIC DNA]</scope>
    <source>
        <strain evidence="22 23">DSM 566</strain>
    </source>
</reference>
<feature type="binding site" evidence="18">
    <location>
        <position position="158"/>
    </location>
    <ligand>
        <name>thiamine diphosphate</name>
        <dbReference type="ChEBI" id="CHEBI:58937"/>
    </ligand>
</feature>
<keyword evidence="11 18" id="KW-0786">Thiamine pyrophosphate</keyword>
<evidence type="ECO:0000256" key="9">
    <source>
        <dbReference type="ARBA" id="ARBA00022837"/>
    </source>
</evidence>
<comment type="catalytic activity">
    <reaction evidence="13 15">
        <text>D-sedoheptulose 7-phosphate + D-glyceraldehyde 3-phosphate = D-erythrose 4-phosphate + beta-D-fructose 6-phosphate</text>
        <dbReference type="Rhea" id="RHEA:17053"/>
        <dbReference type="ChEBI" id="CHEBI:16897"/>
        <dbReference type="ChEBI" id="CHEBI:57483"/>
        <dbReference type="ChEBI" id="CHEBI:57634"/>
        <dbReference type="ChEBI" id="CHEBI:59776"/>
        <dbReference type="EC" id="2.2.1.2"/>
    </reaction>
</comment>
<dbReference type="FunFam" id="3.40.50.970:FF:000003">
    <property type="entry name" value="Transketolase"/>
    <property type="match status" value="1"/>
</dbReference>
<keyword evidence="8 19" id="KW-0479">Metal-binding</keyword>
<feature type="binding site" evidence="18">
    <location>
        <position position="187"/>
    </location>
    <ligand>
        <name>thiamine diphosphate</name>
        <dbReference type="ChEBI" id="CHEBI:58937"/>
    </ligand>
</feature>
<dbReference type="InterPro" id="IPR005475">
    <property type="entry name" value="Transketolase-like_Pyr-bd"/>
</dbReference>
<dbReference type="InterPro" id="IPR013785">
    <property type="entry name" value="Aldolase_TIM"/>
</dbReference>
<comment type="cofactor">
    <cofactor evidence="19">
        <name>Mg(2+)</name>
        <dbReference type="ChEBI" id="CHEBI:18420"/>
    </cofactor>
    <text evidence="19">Binds 1 Mg(2+) ion per subunit. Can also utilize other divalent metal cations, such as Ca(2+), Mn(2+) and Co(2+).</text>
</comment>
<feature type="active site" description="Proton donor" evidence="16">
    <location>
        <position position="413"/>
    </location>
</feature>
<dbReference type="CDD" id="cd07033">
    <property type="entry name" value="TPP_PYR_DXS_TK_like"/>
    <property type="match status" value="1"/>
</dbReference>
<evidence type="ECO:0000256" key="6">
    <source>
        <dbReference type="ARBA" id="ARBA00011738"/>
    </source>
</evidence>
<feature type="binding site" evidence="18">
    <location>
        <begin position="116"/>
        <end position="118"/>
    </location>
    <ligand>
        <name>thiamine diphosphate</name>
        <dbReference type="ChEBI" id="CHEBI:58937"/>
    </ligand>
</feature>
<dbReference type="PROSITE" id="PS00802">
    <property type="entry name" value="TRANSKETOLASE_2"/>
    <property type="match status" value="1"/>
</dbReference>
<feature type="active site" description="Schiff-base intermediate with substrate" evidence="15">
    <location>
        <position position="810"/>
    </location>
</feature>
<organism evidence="22 23">
    <name type="scientific">Sphaerotilus hippei</name>
    <dbReference type="NCBI Taxonomy" id="744406"/>
    <lineage>
        <taxon>Bacteria</taxon>
        <taxon>Pseudomonadati</taxon>
        <taxon>Pseudomonadota</taxon>
        <taxon>Betaproteobacteria</taxon>
        <taxon>Burkholderiales</taxon>
        <taxon>Sphaerotilaceae</taxon>
        <taxon>Sphaerotilus</taxon>
    </lineage>
</organism>
<comment type="cofactor">
    <cofactor evidence="2">
        <name>Co(2+)</name>
        <dbReference type="ChEBI" id="CHEBI:48828"/>
    </cofactor>
</comment>
<evidence type="ECO:0000256" key="12">
    <source>
        <dbReference type="ARBA" id="ARBA00023270"/>
    </source>
</evidence>
<comment type="caution">
    <text evidence="22">The sequence shown here is derived from an EMBL/GenBank/DDBJ whole genome shotgun (WGS) entry which is preliminary data.</text>
</comment>
<evidence type="ECO:0000256" key="19">
    <source>
        <dbReference type="PIRSR" id="PIRSR605478-4"/>
    </source>
</evidence>
<comment type="similarity">
    <text evidence="4">Belongs to the transketolase family.</text>
</comment>
<evidence type="ECO:0000256" key="16">
    <source>
        <dbReference type="PIRSR" id="PIRSR605478-1"/>
    </source>
</evidence>
<feature type="binding site" evidence="19">
    <location>
        <position position="157"/>
    </location>
    <ligand>
        <name>Mg(2+)</name>
        <dbReference type="ChEBI" id="CHEBI:18420"/>
    </ligand>
</feature>